<sequence>MAGRRARMPRQLFSALACAGLLGLSVEGAYADPVYPSQHQVDQAQRAVQQDKSAIAPIQARFDAAQRQLSLLVRQSQIAAEQYDAATLRLQRAQLDAQIATDRLGKAQRRYADARSDVGRLAAAAYRDGGGLGSVSLVVNANGPEQLATGAHMIAHQDANLKATLQAADQAREDAQAAQVAAQAAVHNQAMAQVQVAAAAQAARVAVATEQVQLAAVSARRDALLAQLAAAERVSVQLERRRQQGMAEEAARRAAQAKAVQRAQHALPAYDGSAAGRALAYAYAQLGKPYVWGATGPDTFDCSGLTMRAWEAAGLTLPHFAAFQYQAGHPIGYGELRPGDLLFWATDASDSNTIYHEAMYIGGQRMIQAPRSGENVEISSMWMWGPIQFFARPD</sequence>
<keyword evidence="9" id="KW-1185">Reference proteome</keyword>
<dbReference type="GO" id="GO:0006508">
    <property type="term" value="P:proteolysis"/>
    <property type="evidence" value="ECO:0007669"/>
    <property type="project" value="UniProtKB-KW"/>
</dbReference>
<keyword evidence="3" id="KW-0378">Hydrolase</keyword>
<evidence type="ECO:0000313" key="9">
    <source>
        <dbReference type="Proteomes" id="UP000677913"/>
    </source>
</evidence>
<protein>
    <submittedName>
        <fullName evidence="8">C40 family peptidase</fullName>
    </submittedName>
</protein>
<dbReference type="InterPro" id="IPR000064">
    <property type="entry name" value="NLP_P60_dom"/>
</dbReference>
<keyword evidence="2" id="KW-0645">Protease</keyword>
<dbReference type="EMBL" id="JAGSXH010000015">
    <property type="protein sequence ID" value="MBS2962790.1"/>
    <property type="molecule type" value="Genomic_DNA"/>
</dbReference>
<proteinExistence type="inferred from homology"/>
<feature type="domain" description="NlpC/P60" evidence="7">
    <location>
        <begin position="272"/>
        <end position="394"/>
    </location>
</feature>
<feature type="coiled-coil region" evidence="5">
    <location>
        <begin position="214"/>
        <end position="241"/>
    </location>
</feature>
<gene>
    <name evidence="8" type="ORF">KGA66_07040</name>
</gene>
<dbReference type="Pfam" id="PF00877">
    <property type="entry name" value="NLPC_P60"/>
    <property type="match status" value="1"/>
</dbReference>
<evidence type="ECO:0000256" key="4">
    <source>
        <dbReference type="ARBA" id="ARBA00022807"/>
    </source>
</evidence>
<evidence type="ECO:0000259" key="7">
    <source>
        <dbReference type="PROSITE" id="PS51935"/>
    </source>
</evidence>
<dbReference type="InterPro" id="IPR038765">
    <property type="entry name" value="Papain-like_cys_pep_sf"/>
</dbReference>
<comment type="similarity">
    <text evidence="1">Belongs to the peptidase C40 family.</text>
</comment>
<dbReference type="RefSeq" id="WP_211465839.1">
    <property type="nucleotide sequence ID" value="NZ_JAGSXH010000015.1"/>
</dbReference>
<keyword evidence="4" id="KW-0788">Thiol protease</keyword>
<evidence type="ECO:0000256" key="2">
    <source>
        <dbReference type="ARBA" id="ARBA00022670"/>
    </source>
</evidence>
<dbReference type="Proteomes" id="UP000677913">
    <property type="component" value="Unassembled WGS sequence"/>
</dbReference>
<organism evidence="8 9">
    <name type="scientific">Actinocrinis puniceicyclus</name>
    <dbReference type="NCBI Taxonomy" id="977794"/>
    <lineage>
        <taxon>Bacteria</taxon>
        <taxon>Bacillati</taxon>
        <taxon>Actinomycetota</taxon>
        <taxon>Actinomycetes</taxon>
        <taxon>Catenulisporales</taxon>
        <taxon>Actinospicaceae</taxon>
        <taxon>Actinocrinis</taxon>
    </lineage>
</organism>
<evidence type="ECO:0000256" key="3">
    <source>
        <dbReference type="ARBA" id="ARBA00022801"/>
    </source>
</evidence>
<dbReference type="Gene3D" id="3.90.1720.10">
    <property type="entry name" value="endopeptidase domain like (from Nostoc punctiforme)"/>
    <property type="match status" value="1"/>
</dbReference>
<evidence type="ECO:0000256" key="6">
    <source>
        <dbReference type="SAM" id="SignalP"/>
    </source>
</evidence>
<accession>A0A8J7WNQ1</accession>
<dbReference type="PANTHER" id="PTHR47359:SF3">
    <property type="entry name" value="NLP_P60 DOMAIN-CONTAINING PROTEIN-RELATED"/>
    <property type="match status" value="1"/>
</dbReference>
<evidence type="ECO:0000256" key="1">
    <source>
        <dbReference type="ARBA" id="ARBA00007074"/>
    </source>
</evidence>
<feature type="chain" id="PRO_5035306561" evidence="6">
    <location>
        <begin position="32"/>
        <end position="394"/>
    </location>
</feature>
<dbReference type="GO" id="GO:0008234">
    <property type="term" value="F:cysteine-type peptidase activity"/>
    <property type="evidence" value="ECO:0007669"/>
    <property type="project" value="UniProtKB-KW"/>
</dbReference>
<reference evidence="8" key="1">
    <citation type="submission" date="2021-04" db="EMBL/GenBank/DDBJ databases">
        <title>Genome based classification of Actinospica acidithermotolerans sp. nov., an actinobacterium isolated from an Indonesian hot spring.</title>
        <authorList>
            <person name="Kusuma A.B."/>
            <person name="Putra K.E."/>
            <person name="Nafisah S."/>
            <person name="Loh J."/>
            <person name="Nouioui I."/>
            <person name="Goodfellow M."/>
        </authorList>
    </citation>
    <scope>NUCLEOTIDE SEQUENCE</scope>
    <source>
        <strain evidence="8">DSM 45618</strain>
    </source>
</reference>
<feature type="signal peptide" evidence="6">
    <location>
        <begin position="1"/>
        <end position="31"/>
    </location>
</feature>
<evidence type="ECO:0000313" key="8">
    <source>
        <dbReference type="EMBL" id="MBS2962790.1"/>
    </source>
</evidence>
<name>A0A8J7WNQ1_9ACTN</name>
<evidence type="ECO:0000256" key="5">
    <source>
        <dbReference type="SAM" id="Coils"/>
    </source>
</evidence>
<dbReference type="InterPro" id="IPR051794">
    <property type="entry name" value="PG_Endopeptidase_C40"/>
</dbReference>
<dbReference type="AlphaFoldDB" id="A0A8J7WNQ1"/>
<dbReference type="PANTHER" id="PTHR47359">
    <property type="entry name" value="PEPTIDOGLYCAN DL-ENDOPEPTIDASE CWLO"/>
    <property type="match status" value="1"/>
</dbReference>
<dbReference type="PROSITE" id="PS51935">
    <property type="entry name" value="NLPC_P60"/>
    <property type="match status" value="1"/>
</dbReference>
<keyword evidence="6" id="KW-0732">Signal</keyword>
<keyword evidence="5" id="KW-0175">Coiled coil</keyword>
<dbReference type="SUPFAM" id="SSF54001">
    <property type="entry name" value="Cysteine proteinases"/>
    <property type="match status" value="1"/>
</dbReference>
<comment type="caution">
    <text evidence="8">The sequence shown here is derived from an EMBL/GenBank/DDBJ whole genome shotgun (WGS) entry which is preliminary data.</text>
</comment>